<dbReference type="OrthoDB" id="9800856at2"/>
<evidence type="ECO:0000313" key="4">
    <source>
        <dbReference type="Proteomes" id="UP000184080"/>
    </source>
</evidence>
<dbReference type="PIRSF" id="PIRSF003230">
    <property type="entry name" value="YbgC"/>
    <property type="match status" value="1"/>
</dbReference>
<dbReference type="Proteomes" id="UP000184080">
    <property type="component" value="Unassembled WGS sequence"/>
</dbReference>
<keyword evidence="4" id="KW-1185">Reference proteome</keyword>
<dbReference type="STRING" id="1121298.SAMN05444401_0297"/>
<comment type="similarity">
    <text evidence="1">Belongs to the 4-hydroxybenzoyl-CoA thioesterase family.</text>
</comment>
<evidence type="ECO:0000313" key="3">
    <source>
        <dbReference type="EMBL" id="SHJ98399.1"/>
    </source>
</evidence>
<dbReference type="AlphaFoldDB" id="A0A1M6NRR0"/>
<dbReference type="InterPro" id="IPR008272">
    <property type="entry name" value="HB-CoA_thioesterase_AS"/>
</dbReference>
<dbReference type="InterPro" id="IPR006684">
    <property type="entry name" value="YbgC/YbaW"/>
</dbReference>
<dbReference type="InterPro" id="IPR050563">
    <property type="entry name" value="4-hydroxybenzoyl-CoA_TE"/>
</dbReference>
<evidence type="ECO:0000256" key="2">
    <source>
        <dbReference type="ARBA" id="ARBA00022801"/>
    </source>
</evidence>
<accession>A0A1M6NRR0</accession>
<dbReference type="SUPFAM" id="SSF54637">
    <property type="entry name" value="Thioesterase/thiol ester dehydrase-isomerase"/>
    <property type="match status" value="1"/>
</dbReference>
<dbReference type="EMBL" id="FQZO01000012">
    <property type="protein sequence ID" value="SHJ98399.1"/>
    <property type="molecule type" value="Genomic_DNA"/>
</dbReference>
<name>A0A1M6NRR0_9CLOT</name>
<evidence type="ECO:0000256" key="1">
    <source>
        <dbReference type="ARBA" id="ARBA00005953"/>
    </source>
</evidence>
<dbReference type="GO" id="GO:0047617">
    <property type="term" value="F:fatty acyl-CoA hydrolase activity"/>
    <property type="evidence" value="ECO:0007669"/>
    <property type="project" value="TreeGrafter"/>
</dbReference>
<reference evidence="3 4" key="1">
    <citation type="submission" date="2016-11" db="EMBL/GenBank/DDBJ databases">
        <authorList>
            <person name="Jaros S."/>
            <person name="Januszkiewicz K."/>
            <person name="Wedrychowicz H."/>
        </authorList>
    </citation>
    <scope>NUCLEOTIDE SEQUENCE [LARGE SCALE GENOMIC DNA]</scope>
    <source>
        <strain evidence="3 4">DSM 21864</strain>
    </source>
</reference>
<organism evidence="3 4">
    <name type="scientific">Clostridium amylolyticum</name>
    <dbReference type="NCBI Taxonomy" id="1121298"/>
    <lineage>
        <taxon>Bacteria</taxon>
        <taxon>Bacillati</taxon>
        <taxon>Bacillota</taxon>
        <taxon>Clostridia</taxon>
        <taxon>Eubacteriales</taxon>
        <taxon>Clostridiaceae</taxon>
        <taxon>Clostridium</taxon>
    </lineage>
</organism>
<gene>
    <name evidence="3" type="ORF">SAMN05444401_0297</name>
</gene>
<dbReference type="NCBIfam" id="TIGR00051">
    <property type="entry name" value="YbgC/FadM family acyl-CoA thioesterase"/>
    <property type="match status" value="1"/>
</dbReference>
<dbReference type="Gene3D" id="3.10.129.10">
    <property type="entry name" value="Hotdog Thioesterase"/>
    <property type="match status" value="1"/>
</dbReference>
<dbReference type="PROSITE" id="PS01328">
    <property type="entry name" value="4HBCOA_THIOESTERASE"/>
    <property type="match status" value="1"/>
</dbReference>
<sequence length="138" mass="16176">MFKSSTKLRVRYAETDAMGIVHHSNYYVYFETAREDFIQGAGIRYREIEEAGIMMPLVETQCRYIQGAKYDDELIIETTMKELTPAKVVLLYEVRREKDGALIAKGKTLQAFVDTHSFKIINLRNKYPMLWEKLQNLQ</sequence>
<dbReference type="CDD" id="cd00586">
    <property type="entry name" value="4HBT"/>
    <property type="match status" value="1"/>
</dbReference>
<dbReference type="PANTHER" id="PTHR31793:SF27">
    <property type="entry name" value="NOVEL THIOESTERASE SUPERFAMILY DOMAIN AND SAPOSIN A-TYPE DOMAIN CONTAINING PROTEIN (0610012H03RIK)"/>
    <property type="match status" value="1"/>
</dbReference>
<dbReference type="PANTHER" id="PTHR31793">
    <property type="entry name" value="4-HYDROXYBENZOYL-COA THIOESTERASE FAMILY MEMBER"/>
    <property type="match status" value="1"/>
</dbReference>
<keyword evidence="2 3" id="KW-0378">Hydrolase</keyword>
<dbReference type="Pfam" id="PF13279">
    <property type="entry name" value="4HBT_2"/>
    <property type="match status" value="1"/>
</dbReference>
<dbReference type="InterPro" id="IPR029069">
    <property type="entry name" value="HotDog_dom_sf"/>
</dbReference>
<dbReference type="RefSeq" id="WP_073012293.1">
    <property type="nucleotide sequence ID" value="NZ_FQZO01000012.1"/>
</dbReference>
<proteinExistence type="inferred from homology"/>
<protein>
    <submittedName>
        <fullName evidence="3">Acyl-CoA thioester hydrolase</fullName>
    </submittedName>
</protein>